<sequence>QRRIQKQTTWLHCEGWGSSLCMITVWRGKTSIRLSIPVYEEASCPQETDRTPSPISHQSPLGCCTHQPQVQRNLRASRSDSKRVSTSPSRTGPFTLRMMERLVSPGRPHPRSLTCVHCPCEPVLPSTLVTCLMGCTRLVSMMAARRRSGGRRGVTCSEKSLYTT</sequence>
<dbReference type="Ensembl" id="ENSLCNT00005038425.1">
    <property type="protein sequence ID" value="ENSLCNP00005034440.1"/>
    <property type="gene ID" value="ENSLCNG00005022386.1"/>
</dbReference>
<name>A0A667I7T6_LYNCA</name>
<protein>
    <submittedName>
        <fullName evidence="1">Uncharacterized protein</fullName>
    </submittedName>
</protein>
<keyword evidence="2" id="KW-1185">Reference proteome</keyword>
<dbReference type="Proteomes" id="UP000472241">
    <property type="component" value="Unplaced"/>
</dbReference>
<proteinExistence type="predicted"/>
<reference evidence="1" key="2">
    <citation type="submission" date="2025-09" db="UniProtKB">
        <authorList>
            <consortium name="Ensembl"/>
        </authorList>
    </citation>
    <scope>IDENTIFICATION</scope>
</reference>
<evidence type="ECO:0000313" key="1">
    <source>
        <dbReference type="Ensembl" id="ENSLCNP00005034440.1"/>
    </source>
</evidence>
<accession>A0A667I7T6</accession>
<organism evidence="1 2">
    <name type="scientific">Lynx canadensis</name>
    <name type="common">Canada lynx</name>
    <name type="synonym">Felis canadensis</name>
    <dbReference type="NCBI Taxonomy" id="61383"/>
    <lineage>
        <taxon>Eukaryota</taxon>
        <taxon>Metazoa</taxon>
        <taxon>Chordata</taxon>
        <taxon>Craniata</taxon>
        <taxon>Vertebrata</taxon>
        <taxon>Euteleostomi</taxon>
        <taxon>Mammalia</taxon>
        <taxon>Eutheria</taxon>
        <taxon>Laurasiatheria</taxon>
        <taxon>Carnivora</taxon>
        <taxon>Feliformia</taxon>
        <taxon>Felidae</taxon>
        <taxon>Felinae</taxon>
        <taxon>Lynx</taxon>
    </lineage>
</organism>
<dbReference type="AlphaFoldDB" id="A0A667I7T6"/>
<evidence type="ECO:0000313" key="2">
    <source>
        <dbReference type="Proteomes" id="UP000472241"/>
    </source>
</evidence>
<reference evidence="1" key="1">
    <citation type="submission" date="2025-08" db="UniProtKB">
        <authorList>
            <consortium name="Ensembl"/>
        </authorList>
    </citation>
    <scope>IDENTIFICATION</scope>
</reference>